<keyword evidence="1" id="KW-0472">Membrane</keyword>
<dbReference type="Gene3D" id="3.50.7.10">
    <property type="entry name" value="GroEL"/>
    <property type="match status" value="1"/>
</dbReference>
<dbReference type="InterPro" id="IPR027409">
    <property type="entry name" value="GroEL-like_apical_dom_sf"/>
</dbReference>
<feature type="transmembrane region" description="Helical" evidence="1">
    <location>
        <begin position="28"/>
        <end position="46"/>
    </location>
</feature>
<feature type="transmembrane region" description="Helical" evidence="1">
    <location>
        <begin position="66"/>
        <end position="86"/>
    </location>
</feature>
<evidence type="ECO:0000313" key="2">
    <source>
        <dbReference type="EMBL" id="CAA3012195.1"/>
    </source>
</evidence>
<dbReference type="Gramene" id="OE9A035975T1">
    <property type="protein sequence ID" value="OE9A035975C1"/>
    <property type="gene ID" value="OE9A035975"/>
</dbReference>
<evidence type="ECO:0000313" key="3">
    <source>
        <dbReference type="Proteomes" id="UP000594638"/>
    </source>
</evidence>
<gene>
    <name evidence="2" type="ORF">OLEA9_A035975</name>
</gene>
<keyword evidence="1" id="KW-0812">Transmembrane</keyword>
<organism evidence="2 3">
    <name type="scientific">Olea europaea subsp. europaea</name>
    <dbReference type="NCBI Taxonomy" id="158383"/>
    <lineage>
        <taxon>Eukaryota</taxon>
        <taxon>Viridiplantae</taxon>
        <taxon>Streptophyta</taxon>
        <taxon>Embryophyta</taxon>
        <taxon>Tracheophyta</taxon>
        <taxon>Spermatophyta</taxon>
        <taxon>Magnoliopsida</taxon>
        <taxon>eudicotyledons</taxon>
        <taxon>Gunneridae</taxon>
        <taxon>Pentapetalae</taxon>
        <taxon>asterids</taxon>
        <taxon>lamiids</taxon>
        <taxon>Lamiales</taxon>
        <taxon>Oleaceae</taxon>
        <taxon>Oleeae</taxon>
        <taxon>Olea</taxon>
    </lineage>
</organism>
<reference evidence="2 3" key="1">
    <citation type="submission" date="2019-12" db="EMBL/GenBank/DDBJ databases">
        <authorList>
            <person name="Alioto T."/>
            <person name="Alioto T."/>
            <person name="Gomez Garrido J."/>
        </authorList>
    </citation>
    <scope>NUCLEOTIDE SEQUENCE [LARGE SCALE GENOMIC DNA]</scope>
</reference>
<dbReference type="AlphaFoldDB" id="A0A8S0U2D3"/>
<comment type="caution">
    <text evidence="2">The sequence shown here is derived from an EMBL/GenBank/DDBJ whole genome shotgun (WGS) entry which is preliminary data.</text>
</comment>
<protein>
    <submittedName>
        <fullName evidence="2">Chaperonin CPN60-2, mitochondrial</fullName>
    </submittedName>
</protein>
<keyword evidence="3" id="KW-1185">Reference proteome</keyword>
<sequence length="264" mass="29573">MSGIEVGFPTTISAKVLPLSIVAITPPPPSSVGGGALGLAMVAALAERKNRPRSPKSPLHKFRTYLISYLQLIFTTTLFSLFYNVYGTSATIRVAIQQERRGFLTNNYPSNTLFTLSCSYSVSKGCKYHNLGCLNIWHKKALEKVDAYHGWSVLLNKRTNCCLTLEYHVKVELLWLWEVLSTAMLFKEEIRLNLENVELDVLGSCKKVTISMDDPIIRDGAGKRKAIEGRHKQVCVSSFTSVLKSFRSLEVKNTGSFDHFNLYT</sequence>
<proteinExistence type="predicted"/>
<evidence type="ECO:0000256" key="1">
    <source>
        <dbReference type="SAM" id="Phobius"/>
    </source>
</evidence>
<dbReference type="Proteomes" id="UP000594638">
    <property type="component" value="Unassembled WGS sequence"/>
</dbReference>
<accession>A0A8S0U2D3</accession>
<dbReference type="SUPFAM" id="SSF52029">
    <property type="entry name" value="GroEL apical domain-like"/>
    <property type="match status" value="1"/>
</dbReference>
<dbReference type="EMBL" id="CACTIH010007393">
    <property type="protein sequence ID" value="CAA3012195.1"/>
    <property type="molecule type" value="Genomic_DNA"/>
</dbReference>
<name>A0A8S0U2D3_OLEEU</name>
<keyword evidence="1" id="KW-1133">Transmembrane helix</keyword>